<dbReference type="PATRIC" id="fig|1231190.3.peg.949"/>
<accession>K2P1Q4</accession>
<evidence type="ECO:0000313" key="2">
    <source>
        <dbReference type="Proteomes" id="UP000007374"/>
    </source>
</evidence>
<name>K2P1Q4_9HYPH</name>
<keyword evidence="2" id="KW-1185">Reference proteome</keyword>
<organism evidence="1 2">
    <name type="scientific">Nitratireductor indicus C115</name>
    <dbReference type="NCBI Taxonomy" id="1231190"/>
    <lineage>
        <taxon>Bacteria</taxon>
        <taxon>Pseudomonadati</taxon>
        <taxon>Pseudomonadota</taxon>
        <taxon>Alphaproteobacteria</taxon>
        <taxon>Hyphomicrobiales</taxon>
        <taxon>Phyllobacteriaceae</taxon>
        <taxon>Nitratireductor</taxon>
    </lineage>
</organism>
<evidence type="ECO:0008006" key="3">
    <source>
        <dbReference type="Google" id="ProtNLM"/>
    </source>
</evidence>
<dbReference type="Proteomes" id="UP000007374">
    <property type="component" value="Unassembled WGS sequence"/>
</dbReference>
<dbReference type="STRING" id="721133.SAMN05216176_101402"/>
<dbReference type="EMBL" id="AMSI01000002">
    <property type="protein sequence ID" value="EKF44049.1"/>
    <property type="molecule type" value="Genomic_DNA"/>
</dbReference>
<sequence length="64" mass="7538">MTVLSRFNEYVRNYRNAMSRRRTQRVIGTLPPEILKDIGWPSQFGANHYASRVDGQEHRGISRF</sequence>
<dbReference type="AlphaFoldDB" id="K2P1Q4"/>
<gene>
    <name evidence="1" type="ORF">NA8A_04535</name>
</gene>
<comment type="caution">
    <text evidence="1">The sequence shown here is derived from an EMBL/GenBank/DDBJ whole genome shotgun (WGS) entry which is preliminary data.</text>
</comment>
<dbReference type="RefSeq" id="WP_009756183.1">
    <property type="nucleotide sequence ID" value="NZ_AMSI01000002.1"/>
</dbReference>
<proteinExistence type="predicted"/>
<protein>
    <recommendedName>
        <fullName evidence="3">DUF1127 domain-containing protein</fullName>
    </recommendedName>
</protein>
<reference evidence="1 2" key="1">
    <citation type="journal article" date="2012" name="J. Bacteriol.">
        <title>Genome Sequence of Nitratireductor indicus Type Strain C115.</title>
        <authorList>
            <person name="Lai Q."/>
            <person name="Li G."/>
            <person name="Yu Z."/>
            <person name="Shao Z."/>
        </authorList>
    </citation>
    <scope>NUCLEOTIDE SEQUENCE [LARGE SCALE GENOMIC DNA]</scope>
    <source>
        <strain evidence="1 2">C115</strain>
    </source>
</reference>
<evidence type="ECO:0000313" key="1">
    <source>
        <dbReference type="EMBL" id="EKF44049.1"/>
    </source>
</evidence>
<dbReference type="OrthoDB" id="8116829at2"/>